<dbReference type="InterPro" id="IPR039536">
    <property type="entry name" value="TetR_C_Proteobacteria"/>
</dbReference>
<dbReference type="RefSeq" id="WP_053334222.1">
    <property type="nucleotide sequence ID" value="NZ_CP011454.1"/>
</dbReference>
<accession>A0A143BIN4</accession>
<protein>
    <recommendedName>
        <fullName evidence="1">Transcriptional regulator TetR C-terminal Proteobacteria type domain-containing protein</fullName>
    </recommendedName>
</protein>
<organism evidence="2 3">
    <name type="scientific">Gemmatimonas phototrophica</name>
    <dbReference type="NCBI Taxonomy" id="1379270"/>
    <lineage>
        <taxon>Bacteria</taxon>
        <taxon>Pseudomonadati</taxon>
        <taxon>Gemmatimonadota</taxon>
        <taxon>Gemmatimonadia</taxon>
        <taxon>Gemmatimonadales</taxon>
        <taxon>Gemmatimonadaceae</taxon>
        <taxon>Gemmatimonas</taxon>
    </lineage>
</organism>
<dbReference type="Proteomes" id="UP000076404">
    <property type="component" value="Chromosome"/>
</dbReference>
<evidence type="ECO:0000259" key="1">
    <source>
        <dbReference type="Pfam" id="PF14246"/>
    </source>
</evidence>
<dbReference type="OrthoDB" id="5512127at2"/>
<evidence type="ECO:0000313" key="3">
    <source>
        <dbReference type="Proteomes" id="UP000076404"/>
    </source>
</evidence>
<dbReference type="Pfam" id="PF14246">
    <property type="entry name" value="TetR_C_7"/>
    <property type="match status" value="1"/>
</dbReference>
<dbReference type="eggNOG" id="COG1309">
    <property type="taxonomic scope" value="Bacteria"/>
</dbReference>
<dbReference type="AlphaFoldDB" id="A0A143BIN4"/>
<dbReference type="InterPro" id="IPR036271">
    <property type="entry name" value="Tet_transcr_reg_TetR-rel_C_sf"/>
</dbReference>
<keyword evidence="3" id="KW-1185">Reference proteome</keyword>
<dbReference type="SUPFAM" id="SSF48498">
    <property type="entry name" value="Tetracyclin repressor-like, C-terminal domain"/>
    <property type="match status" value="1"/>
</dbReference>
<name>A0A143BIN4_9BACT</name>
<proteinExistence type="predicted"/>
<dbReference type="InterPro" id="IPR009057">
    <property type="entry name" value="Homeodomain-like_sf"/>
</dbReference>
<dbReference type="KEGG" id="gph:GEMMAAP_05480"/>
<dbReference type="Gene3D" id="1.10.357.10">
    <property type="entry name" value="Tetracycline Repressor, domain 2"/>
    <property type="match status" value="1"/>
</dbReference>
<feature type="domain" description="Transcriptional regulator TetR C-terminal Proteobacteria type" evidence="1">
    <location>
        <begin position="71"/>
        <end position="167"/>
    </location>
</feature>
<gene>
    <name evidence="2" type="ORF">GEMMAAP_05480</name>
</gene>
<reference evidence="2 3" key="1">
    <citation type="journal article" date="2014" name="Proc. Natl. Acad. Sci. U.S.A.">
        <title>Functional type 2 photosynthetic reaction centers found in the rare bacterial phylum Gemmatimonadetes.</title>
        <authorList>
            <person name="Zeng Y."/>
            <person name="Feng F."/>
            <person name="Medova H."/>
            <person name="Dean J."/>
            <person name="Koblizek M."/>
        </authorList>
    </citation>
    <scope>NUCLEOTIDE SEQUENCE [LARGE SCALE GENOMIC DNA]</scope>
    <source>
        <strain evidence="2 3">AP64</strain>
    </source>
</reference>
<evidence type="ECO:0000313" key="2">
    <source>
        <dbReference type="EMBL" id="AMW04441.1"/>
    </source>
</evidence>
<dbReference type="EMBL" id="CP011454">
    <property type="protein sequence ID" value="AMW04441.1"/>
    <property type="molecule type" value="Genomic_DNA"/>
</dbReference>
<sequence>MAAAAEVSLGTLRHYFTDRRGVLRAVLEHQHQVGQPFLMQIAAGDLPGLEESASWFLTLFAEGLRSGVSRTLMVGLTNGMAESDVARACLAELLEPTIGALEVRLARHVARGDMRHCDTRSAALTLLGPLVLGYFHQAELDGRTYRPLDLEAFIADQSAMFARAYGAERDPS</sequence>
<reference evidence="2 3" key="2">
    <citation type="journal article" date="2016" name="Environ. Microbiol. Rep.">
        <title>Metagenomic evidence for the presence of phototrophic Gemmatimonadetes bacteria in diverse environments.</title>
        <authorList>
            <person name="Zeng Y."/>
            <person name="Baumbach J."/>
            <person name="Barbosa E.G."/>
            <person name="Azevedo V."/>
            <person name="Zhang C."/>
            <person name="Koblizek M."/>
        </authorList>
    </citation>
    <scope>NUCLEOTIDE SEQUENCE [LARGE SCALE GENOMIC DNA]</scope>
    <source>
        <strain evidence="2 3">AP64</strain>
    </source>
</reference>
<dbReference type="SUPFAM" id="SSF46689">
    <property type="entry name" value="Homeodomain-like"/>
    <property type="match status" value="1"/>
</dbReference>